<dbReference type="SUPFAM" id="SSF57850">
    <property type="entry name" value="RING/U-box"/>
    <property type="match status" value="1"/>
</dbReference>
<keyword evidence="7 9" id="KW-0472">Membrane</keyword>
<keyword evidence="2 9" id="KW-0812">Transmembrane</keyword>
<evidence type="ECO:0000313" key="12">
    <source>
        <dbReference type="Proteomes" id="UP001140949"/>
    </source>
</evidence>
<reference evidence="11" key="1">
    <citation type="journal article" date="2023" name="GigaByte">
        <title>Genome assembly of the bearded iris, Iris pallida Lam.</title>
        <authorList>
            <person name="Bruccoleri R.E."/>
            <person name="Oakeley E.J."/>
            <person name="Faust A.M.E."/>
            <person name="Altorfer M."/>
            <person name="Dessus-Babus S."/>
            <person name="Burckhardt D."/>
            <person name="Oertli M."/>
            <person name="Naumann U."/>
            <person name="Petersen F."/>
            <person name="Wong J."/>
        </authorList>
    </citation>
    <scope>NUCLEOTIDE SEQUENCE</scope>
    <source>
        <strain evidence="11">GSM-AAB239-AS_SAM_17_03QT</strain>
    </source>
</reference>
<evidence type="ECO:0000256" key="4">
    <source>
        <dbReference type="ARBA" id="ARBA00022771"/>
    </source>
</evidence>
<keyword evidence="12" id="KW-1185">Reference proteome</keyword>
<organism evidence="11 12">
    <name type="scientific">Iris pallida</name>
    <name type="common">Sweet iris</name>
    <dbReference type="NCBI Taxonomy" id="29817"/>
    <lineage>
        <taxon>Eukaryota</taxon>
        <taxon>Viridiplantae</taxon>
        <taxon>Streptophyta</taxon>
        <taxon>Embryophyta</taxon>
        <taxon>Tracheophyta</taxon>
        <taxon>Spermatophyta</taxon>
        <taxon>Magnoliopsida</taxon>
        <taxon>Liliopsida</taxon>
        <taxon>Asparagales</taxon>
        <taxon>Iridaceae</taxon>
        <taxon>Iridoideae</taxon>
        <taxon>Irideae</taxon>
        <taxon>Iris</taxon>
    </lineage>
</organism>
<dbReference type="InterPro" id="IPR013083">
    <property type="entry name" value="Znf_RING/FYVE/PHD"/>
</dbReference>
<dbReference type="GO" id="GO:0008270">
    <property type="term" value="F:zinc ion binding"/>
    <property type="evidence" value="ECO:0007669"/>
    <property type="project" value="UniProtKB-KW"/>
</dbReference>
<name>A0AAX6G447_IRIPA</name>
<accession>A0AAX6G447</accession>
<dbReference type="PROSITE" id="PS50089">
    <property type="entry name" value="ZF_RING_2"/>
    <property type="match status" value="1"/>
</dbReference>
<dbReference type="EMBL" id="JANAVB010022800">
    <property type="protein sequence ID" value="KAJ6823459.1"/>
    <property type="molecule type" value="Genomic_DNA"/>
</dbReference>
<gene>
    <name evidence="11" type="ORF">M6B38_383190</name>
</gene>
<evidence type="ECO:0000259" key="10">
    <source>
        <dbReference type="PROSITE" id="PS50089"/>
    </source>
</evidence>
<feature type="domain" description="RING-type" evidence="10">
    <location>
        <begin position="90"/>
        <end position="132"/>
    </location>
</feature>
<comment type="caution">
    <text evidence="11">The sequence shown here is derived from an EMBL/GenBank/DDBJ whole genome shotgun (WGS) entry which is preliminary data.</text>
</comment>
<evidence type="ECO:0000256" key="7">
    <source>
        <dbReference type="ARBA" id="ARBA00023136"/>
    </source>
</evidence>
<dbReference type="PANTHER" id="PTHR46539:SF1">
    <property type="entry name" value="E3 UBIQUITIN-PROTEIN LIGASE ATL42"/>
    <property type="match status" value="1"/>
</dbReference>
<dbReference type="Gene3D" id="3.30.40.10">
    <property type="entry name" value="Zinc/RING finger domain, C3HC4 (zinc finger)"/>
    <property type="match status" value="1"/>
</dbReference>
<proteinExistence type="predicted"/>
<dbReference type="Pfam" id="PF13639">
    <property type="entry name" value="zf-RING_2"/>
    <property type="match status" value="1"/>
</dbReference>
<evidence type="ECO:0000256" key="9">
    <source>
        <dbReference type="SAM" id="Phobius"/>
    </source>
</evidence>
<evidence type="ECO:0000313" key="11">
    <source>
        <dbReference type="EMBL" id="KAJ6823459.1"/>
    </source>
</evidence>
<dbReference type="PANTHER" id="PTHR46539">
    <property type="entry name" value="E3 UBIQUITIN-PROTEIN LIGASE ATL42"/>
    <property type="match status" value="1"/>
</dbReference>
<keyword evidence="4 8" id="KW-0863">Zinc-finger</keyword>
<protein>
    <submittedName>
        <fullName evidence="11">E3 ubiquitin-protein ligase ATL45</fullName>
    </submittedName>
</protein>
<sequence length="197" mass="20946">MAAPESPVVAEPSGLLLPPLLMALGIILAVLLALLALHFLLKRLHARDPPTTTASASSQTSCACLGVGSKALDSLPVRAYSKGCHQQHECCVCLSALEDGALVRTLPACRHVFHCRCIDAWLASHSSCPFCRAEVTAAGAAESFVLPVDAIEGSNESLAREYCQHQRSNCLVWPKLPLKRCSSSPESCNVGSNEEAR</sequence>
<reference evidence="11" key="2">
    <citation type="submission" date="2023-04" db="EMBL/GenBank/DDBJ databases">
        <authorList>
            <person name="Bruccoleri R.E."/>
            <person name="Oakeley E.J."/>
            <person name="Faust A.-M."/>
            <person name="Dessus-Babus S."/>
            <person name="Altorfer M."/>
            <person name="Burckhardt D."/>
            <person name="Oertli M."/>
            <person name="Naumann U."/>
            <person name="Petersen F."/>
            <person name="Wong J."/>
        </authorList>
    </citation>
    <scope>NUCLEOTIDE SEQUENCE</scope>
    <source>
        <strain evidence="11">GSM-AAB239-AS_SAM_17_03QT</strain>
        <tissue evidence="11">Leaf</tissue>
    </source>
</reference>
<dbReference type="InterPro" id="IPR001841">
    <property type="entry name" value="Znf_RING"/>
</dbReference>
<evidence type="ECO:0000256" key="8">
    <source>
        <dbReference type="PROSITE-ProRule" id="PRU00175"/>
    </source>
</evidence>
<keyword evidence="6 9" id="KW-1133">Transmembrane helix</keyword>
<keyword evidence="5" id="KW-0862">Zinc</keyword>
<dbReference type="AlphaFoldDB" id="A0AAX6G447"/>
<dbReference type="Proteomes" id="UP001140949">
    <property type="component" value="Unassembled WGS sequence"/>
</dbReference>
<evidence type="ECO:0000256" key="5">
    <source>
        <dbReference type="ARBA" id="ARBA00022833"/>
    </source>
</evidence>
<keyword evidence="3" id="KW-0479">Metal-binding</keyword>
<evidence type="ECO:0000256" key="2">
    <source>
        <dbReference type="ARBA" id="ARBA00022692"/>
    </source>
</evidence>
<feature type="transmembrane region" description="Helical" evidence="9">
    <location>
        <begin position="20"/>
        <end position="41"/>
    </location>
</feature>
<dbReference type="SMART" id="SM00184">
    <property type="entry name" value="RING"/>
    <property type="match status" value="1"/>
</dbReference>
<comment type="subcellular location">
    <subcellularLocation>
        <location evidence="1">Membrane</location>
    </subcellularLocation>
</comment>
<evidence type="ECO:0000256" key="3">
    <source>
        <dbReference type="ARBA" id="ARBA00022723"/>
    </source>
</evidence>
<evidence type="ECO:0000256" key="6">
    <source>
        <dbReference type="ARBA" id="ARBA00022989"/>
    </source>
</evidence>
<dbReference type="GO" id="GO:0016020">
    <property type="term" value="C:membrane"/>
    <property type="evidence" value="ECO:0007669"/>
    <property type="project" value="UniProtKB-SubCell"/>
</dbReference>
<evidence type="ECO:0000256" key="1">
    <source>
        <dbReference type="ARBA" id="ARBA00004370"/>
    </source>
</evidence>